<gene>
    <name evidence="1" type="ORF">BcabD6B2_58520</name>
</gene>
<dbReference type="RefSeq" id="XP_067718485.1">
    <property type="nucleotide sequence ID" value="XM_067862384.1"/>
</dbReference>
<dbReference type="Proteomes" id="UP001497744">
    <property type="component" value="Unassembled WGS sequence"/>
</dbReference>
<dbReference type="GeneID" id="94197897"/>
<evidence type="ECO:0000313" key="1">
    <source>
        <dbReference type="EMBL" id="GIX66416.1"/>
    </source>
</evidence>
<evidence type="ECO:0000313" key="2">
    <source>
        <dbReference type="Proteomes" id="UP001497744"/>
    </source>
</evidence>
<sequence>MALTRQSSTLVKMDDIAALLDSGLKEFTTAYNSAGTNPSLDAFRSQLEQNSSTSPSQYPLSALYILATPNRPLFWLPVQLEGGHRLDPECDGKDGQDTGQSTNAVEALTNAVKKLLNDVDGSGSEFGQKFENVKKALDGSRNGLIKRSEKLQEVGGPMKRELNKTNFNGTGIDSFVEDIGTALEKLKGISHDRPNDVAQKVGEYLKEVFKGTRGNWQGSAEQAATQLQALAKNFNSNDSYNTSDNTFSQNIRNVEEGFDTDSVTPSYLKPILEAGKEEFVWHLEKAYVSYYQGTKVETNKWNSSEAAVAKSQQGRIVVKSAMQGFNEFKATQLEGPNAHLKTPYHAFLNKLTSNLNDAINPSSSTLTNQTIPALYHIARLYFRHQHGRNADRTRPPSSIREMLYWLSGLQFSPQYDSLQSHISGVFRSLLGKPAITEDADLSLPVADSASYKNDNKLSAFDLKGYLP</sequence>
<accession>A0AAV4M4X9</accession>
<dbReference type="EMBL" id="BPLF01000007">
    <property type="protein sequence ID" value="GIX66416.1"/>
    <property type="molecule type" value="Genomic_DNA"/>
</dbReference>
<protein>
    <submittedName>
        <fullName evidence="1">Uncharacterized protein</fullName>
    </submittedName>
</protein>
<comment type="caution">
    <text evidence="1">The sequence shown here is derived from an EMBL/GenBank/DDBJ whole genome shotgun (WGS) entry which is preliminary data.</text>
</comment>
<reference evidence="1 2" key="1">
    <citation type="submission" date="2021-06" db="EMBL/GenBank/DDBJ databases">
        <title>Genome sequence of Babesia caballi.</title>
        <authorList>
            <person name="Yamagishi J."/>
            <person name="Kidaka T."/>
            <person name="Ochi A."/>
        </authorList>
    </citation>
    <scope>NUCLEOTIDE SEQUENCE [LARGE SCALE GENOMIC DNA]</scope>
    <source>
        <strain evidence="1">USDA-D6B2</strain>
    </source>
</reference>
<name>A0AAV4M4X9_BABCB</name>
<dbReference type="AlphaFoldDB" id="A0AAV4M4X9"/>
<organism evidence="1 2">
    <name type="scientific">Babesia caballi</name>
    <dbReference type="NCBI Taxonomy" id="5871"/>
    <lineage>
        <taxon>Eukaryota</taxon>
        <taxon>Sar</taxon>
        <taxon>Alveolata</taxon>
        <taxon>Apicomplexa</taxon>
        <taxon>Aconoidasida</taxon>
        <taxon>Piroplasmida</taxon>
        <taxon>Babesiidae</taxon>
        <taxon>Babesia</taxon>
    </lineage>
</organism>
<proteinExistence type="predicted"/>
<keyword evidence="2" id="KW-1185">Reference proteome</keyword>